<keyword evidence="1" id="KW-0472">Membrane</keyword>
<dbReference type="STRING" id="685588.A0A067TPU8"/>
<feature type="transmembrane region" description="Helical" evidence="1">
    <location>
        <begin position="136"/>
        <end position="155"/>
    </location>
</feature>
<dbReference type="PANTHER" id="PTHR37019">
    <property type="entry name" value="CHROMOSOME 1, WHOLE GENOME SHOTGUN SEQUENCE"/>
    <property type="match status" value="1"/>
</dbReference>
<proteinExistence type="predicted"/>
<dbReference type="OrthoDB" id="2937326at2759"/>
<accession>A0A067TPU8</accession>
<protein>
    <recommendedName>
        <fullName evidence="2">DUF7704 domain-containing protein</fullName>
    </recommendedName>
</protein>
<feature type="transmembrane region" description="Helical" evidence="1">
    <location>
        <begin position="21"/>
        <end position="39"/>
    </location>
</feature>
<feature type="domain" description="DUF7704" evidence="2">
    <location>
        <begin position="6"/>
        <end position="156"/>
    </location>
</feature>
<dbReference type="Proteomes" id="UP000027222">
    <property type="component" value="Unassembled WGS sequence"/>
</dbReference>
<name>A0A067TPU8_GALM3</name>
<dbReference type="EMBL" id="KL142367">
    <property type="protein sequence ID" value="KDR85211.1"/>
    <property type="molecule type" value="Genomic_DNA"/>
</dbReference>
<dbReference type="HOGENOM" id="CLU_112091_3_0_1"/>
<evidence type="ECO:0000256" key="1">
    <source>
        <dbReference type="SAM" id="Phobius"/>
    </source>
</evidence>
<gene>
    <name evidence="3" type="ORF">GALMADRAFT_233920</name>
</gene>
<dbReference type="AlphaFoldDB" id="A0A067TPU8"/>
<organism evidence="3 4">
    <name type="scientific">Galerina marginata (strain CBS 339.88)</name>
    <dbReference type="NCBI Taxonomy" id="685588"/>
    <lineage>
        <taxon>Eukaryota</taxon>
        <taxon>Fungi</taxon>
        <taxon>Dikarya</taxon>
        <taxon>Basidiomycota</taxon>
        <taxon>Agaricomycotina</taxon>
        <taxon>Agaricomycetes</taxon>
        <taxon>Agaricomycetidae</taxon>
        <taxon>Agaricales</taxon>
        <taxon>Agaricineae</taxon>
        <taxon>Strophariaceae</taxon>
        <taxon>Galerina</taxon>
    </lineage>
</organism>
<keyword evidence="1" id="KW-0812">Transmembrane</keyword>
<evidence type="ECO:0000313" key="3">
    <source>
        <dbReference type="EMBL" id="KDR85211.1"/>
    </source>
</evidence>
<evidence type="ECO:0000259" key="2">
    <source>
        <dbReference type="Pfam" id="PF24803"/>
    </source>
</evidence>
<sequence length="173" mass="19761">MTKFDALPGYYKFVFLYFEPLSEIGPFVTSFIWGPQWFYNELVPPTGPPPEYLDPRSTIAVWQLTICYLLLCFMTSLGYRAVRDTLSDNPAGQEKLMGVFLISLAIADLTHIYLTFASLPGDIKYLPLQWNTTTHGNLSVVFLLHISRVAWFLGIGRKRFYFGQTQVTSNKAK</sequence>
<keyword evidence="1" id="KW-1133">Transmembrane helix</keyword>
<dbReference type="InterPro" id="IPR056121">
    <property type="entry name" value="DUF7704"/>
</dbReference>
<dbReference type="Pfam" id="PF24803">
    <property type="entry name" value="DUF7704"/>
    <property type="match status" value="1"/>
</dbReference>
<evidence type="ECO:0000313" key="4">
    <source>
        <dbReference type="Proteomes" id="UP000027222"/>
    </source>
</evidence>
<dbReference type="PANTHER" id="PTHR37019:SF2">
    <property type="entry name" value="EXPERA DOMAIN-CONTAINING PROTEIN"/>
    <property type="match status" value="1"/>
</dbReference>
<keyword evidence="4" id="KW-1185">Reference proteome</keyword>
<feature type="transmembrane region" description="Helical" evidence="1">
    <location>
        <begin position="59"/>
        <end position="79"/>
    </location>
</feature>
<feature type="transmembrane region" description="Helical" evidence="1">
    <location>
        <begin position="99"/>
        <end position="116"/>
    </location>
</feature>
<reference evidence="4" key="1">
    <citation type="journal article" date="2014" name="Proc. Natl. Acad. Sci. U.S.A.">
        <title>Extensive sampling of basidiomycete genomes demonstrates inadequacy of the white-rot/brown-rot paradigm for wood decay fungi.</title>
        <authorList>
            <person name="Riley R."/>
            <person name="Salamov A.A."/>
            <person name="Brown D.W."/>
            <person name="Nagy L.G."/>
            <person name="Floudas D."/>
            <person name="Held B.W."/>
            <person name="Levasseur A."/>
            <person name="Lombard V."/>
            <person name="Morin E."/>
            <person name="Otillar R."/>
            <person name="Lindquist E.A."/>
            <person name="Sun H."/>
            <person name="LaButti K.M."/>
            <person name="Schmutz J."/>
            <person name="Jabbour D."/>
            <person name="Luo H."/>
            <person name="Baker S.E."/>
            <person name="Pisabarro A.G."/>
            <person name="Walton J.D."/>
            <person name="Blanchette R.A."/>
            <person name="Henrissat B."/>
            <person name="Martin F."/>
            <person name="Cullen D."/>
            <person name="Hibbett D.S."/>
            <person name="Grigoriev I.V."/>
        </authorList>
    </citation>
    <scope>NUCLEOTIDE SEQUENCE [LARGE SCALE GENOMIC DNA]</scope>
    <source>
        <strain evidence="4">CBS 339.88</strain>
    </source>
</reference>